<feature type="transmembrane region" description="Helical" evidence="4">
    <location>
        <begin position="402"/>
        <end position="423"/>
    </location>
</feature>
<dbReference type="HOGENOM" id="CLU_001265_1_1_1"/>
<feature type="transmembrane region" description="Helical" evidence="4">
    <location>
        <begin position="231"/>
        <end position="251"/>
    </location>
</feature>
<dbReference type="RefSeq" id="XP_008720069.1">
    <property type="nucleotide sequence ID" value="XM_008721847.1"/>
</dbReference>
<dbReference type="eggNOG" id="KOG2504">
    <property type="taxonomic scope" value="Eukaryota"/>
</dbReference>
<dbReference type="OrthoDB" id="6499973at2759"/>
<feature type="domain" description="Major facilitator superfamily (MFS) profile" evidence="5">
    <location>
        <begin position="72"/>
        <end position="464"/>
    </location>
</feature>
<evidence type="ECO:0000313" key="7">
    <source>
        <dbReference type="Proteomes" id="UP000030752"/>
    </source>
</evidence>
<reference evidence="6 7" key="1">
    <citation type="submission" date="2013-03" db="EMBL/GenBank/DDBJ databases">
        <title>The Genome Sequence of Phialophora europaea CBS 101466.</title>
        <authorList>
            <consortium name="The Broad Institute Genomics Platform"/>
            <person name="Cuomo C."/>
            <person name="de Hoog S."/>
            <person name="Gorbushina A."/>
            <person name="Walker B."/>
            <person name="Young S.K."/>
            <person name="Zeng Q."/>
            <person name="Gargeya S."/>
            <person name="Fitzgerald M."/>
            <person name="Haas B."/>
            <person name="Abouelleil A."/>
            <person name="Allen A.W."/>
            <person name="Alvarado L."/>
            <person name="Arachchi H.M."/>
            <person name="Berlin A.M."/>
            <person name="Chapman S.B."/>
            <person name="Gainer-Dewar J."/>
            <person name="Goldberg J."/>
            <person name="Griggs A."/>
            <person name="Gujja S."/>
            <person name="Hansen M."/>
            <person name="Howarth C."/>
            <person name="Imamovic A."/>
            <person name="Ireland A."/>
            <person name="Larimer J."/>
            <person name="McCowan C."/>
            <person name="Murphy C."/>
            <person name="Pearson M."/>
            <person name="Poon T.W."/>
            <person name="Priest M."/>
            <person name="Roberts A."/>
            <person name="Saif S."/>
            <person name="Shea T."/>
            <person name="Sisk P."/>
            <person name="Sykes S."/>
            <person name="Wortman J."/>
            <person name="Nusbaum C."/>
            <person name="Birren B."/>
        </authorList>
    </citation>
    <scope>NUCLEOTIDE SEQUENCE [LARGE SCALE GENOMIC DNA]</scope>
    <source>
        <strain evidence="6 7">CBS 101466</strain>
    </source>
</reference>
<feature type="region of interest" description="Disordered" evidence="3">
    <location>
        <begin position="1"/>
        <end position="34"/>
    </location>
</feature>
<organism evidence="6 7">
    <name type="scientific">Cyphellophora europaea (strain CBS 101466)</name>
    <name type="common">Phialophora europaea</name>
    <dbReference type="NCBI Taxonomy" id="1220924"/>
    <lineage>
        <taxon>Eukaryota</taxon>
        <taxon>Fungi</taxon>
        <taxon>Dikarya</taxon>
        <taxon>Ascomycota</taxon>
        <taxon>Pezizomycotina</taxon>
        <taxon>Eurotiomycetes</taxon>
        <taxon>Chaetothyriomycetidae</taxon>
        <taxon>Chaetothyriales</taxon>
        <taxon>Cyphellophoraceae</taxon>
        <taxon>Cyphellophora</taxon>
    </lineage>
</organism>
<dbReference type="SUPFAM" id="SSF103473">
    <property type="entry name" value="MFS general substrate transporter"/>
    <property type="match status" value="1"/>
</dbReference>
<feature type="transmembrane region" description="Helical" evidence="4">
    <location>
        <begin position="141"/>
        <end position="164"/>
    </location>
</feature>
<feature type="transmembrane region" description="Helical" evidence="4">
    <location>
        <begin position="272"/>
        <end position="295"/>
    </location>
</feature>
<dbReference type="Proteomes" id="UP000030752">
    <property type="component" value="Unassembled WGS sequence"/>
</dbReference>
<dbReference type="InterPro" id="IPR050327">
    <property type="entry name" value="Proton-linked_MCT"/>
</dbReference>
<dbReference type="GO" id="GO:0022857">
    <property type="term" value="F:transmembrane transporter activity"/>
    <property type="evidence" value="ECO:0007669"/>
    <property type="project" value="InterPro"/>
</dbReference>
<evidence type="ECO:0000256" key="3">
    <source>
        <dbReference type="SAM" id="MobiDB-lite"/>
    </source>
</evidence>
<dbReference type="PANTHER" id="PTHR11360:SF130">
    <property type="entry name" value="MAJOR FACILITATOR SUPERFAMILY (MFS) PROFILE DOMAIN-CONTAINING PROTEIN-RELATED"/>
    <property type="match status" value="1"/>
</dbReference>
<feature type="transmembrane region" description="Helical" evidence="4">
    <location>
        <begin position="72"/>
        <end position="90"/>
    </location>
</feature>
<feature type="transmembrane region" description="Helical" evidence="4">
    <location>
        <begin position="200"/>
        <end position="219"/>
    </location>
</feature>
<evidence type="ECO:0000256" key="4">
    <source>
        <dbReference type="SAM" id="Phobius"/>
    </source>
</evidence>
<dbReference type="AlphaFoldDB" id="W2RNL9"/>
<evidence type="ECO:0000256" key="2">
    <source>
        <dbReference type="ARBA" id="ARBA00006727"/>
    </source>
</evidence>
<keyword evidence="7" id="KW-1185">Reference proteome</keyword>
<dbReference type="PROSITE" id="PS50850">
    <property type="entry name" value="MFS"/>
    <property type="match status" value="1"/>
</dbReference>
<feature type="transmembrane region" description="Helical" evidence="4">
    <location>
        <begin position="110"/>
        <end position="129"/>
    </location>
</feature>
<dbReference type="GeneID" id="19974862"/>
<dbReference type="EMBL" id="KB822723">
    <property type="protein sequence ID" value="ETN37900.1"/>
    <property type="molecule type" value="Genomic_DNA"/>
</dbReference>
<keyword evidence="4" id="KW-1133">Transmembrane helix</keyword>
<evidence type="ECO:0000259" key="5">
    <source>
        <dbReference type="PROSITE" id="PS50850"/>
    </source>
</evidence>
<dbReference type="InterPro" id="IPR020846">
    <property type="entry name" value="MFS_dom"/>
</dbReference>
<proteinExistence type="inferred from homology"/>
<comment type="similarity">
    <text evidence="2">Belongs to the major facilitator superfamily. Monocarboxylate porter (TC 2.A.1.13) family.</text>
</comment>
<comment type="subcellular location">
    <subcellularLocation>
        <location evidence="1">Membrane</location>
        <topology evidence="1">Multi-pass membrane protein</topology>
    </subcellularLocation>
</comment>
<dbReference type="InParanoid" id="W2RNL9"/>
<feature type="transmembrane region" description="Helical" evidence="4">
    <location>
        <begin position="339"/>
        <end position="359"/>
    </location>
</feature>
<dbReference type="Gene3D" id="1.20.1250.20">
    <property type="entry name" value="MFS general substrate transporter like domains"/>
    <property type="match status" value="2"/>
</dbReference>
<feature type="transmembrane region" description="Helical" evidence="4">
    <location>
        <begin position="435"/>
        <end position="454"/>
    </location>
</feature>
<name>W2RNL9_CYPE1</name>
<sequence length="464" mass="49667">MDSSLARSVTATDVETAPARQHAYPAQDPEKQVVRTATRGSNASVVTRRVLSRFRTADSIPLTPPPDGGVQAWLMAFMACLVNFNTWGYANTFGVFQTYYVNVMDIGEPSAVSWIGSLHVFLVFAIGTFSGRATDAGYFHLTFWTGSAIYCIGLLALSFCNTYWQVLVCHSLVIGLGAGLAFVPSLAIAASYFSHAKRSMALALVVCGSSAGGLVFPAVAEQMLPKNGFGWTIRTIFFIQTALAIIAGLLFKPRIPPRQSGPLVEWVALKEAPYTLYLAGSFFAFVGLYIGFYYIGSFARDVLGADQSTSIQLLLTMNGVGLVARVLPNFIAEKFSGPLNLIIPYTIATGIVMFSWIAVHEISSLWAWAVVQGVANAGIQALFPVVLTSLTDDPKKMGVRSGMGFTVVGFAVLIGPPIAGALVERMDGSYLGLQIFGGLTMALAVCCQIAARWATVGTDLKAKL</sequence>
<feature type="transmembrane region" description="Helical" evidence="4">
    <location>
        <begin position="365"/>
        <end position="390"/>
    </location>
</feature>
<dbReference type="VEuPathDB" id="FungiDB:HMPREF1541_07523"/>
<dbReference type="GO" id="GO:0016020">
    <property type="term" value="C:membrane"/>
    <property type="evidence" value="ECO:0007669"/>
    <property type="project" value="UniProtKB-SubCell"/>
</dbReference>
<feature type="compositionally biased region" description="Polar residues" evidence="3">
    <location>
        <begin position="1"/>
        <end position="13"/>
    </location>
</feature>
<dbReference type="InterPro" id="IPR036259">
    <property type="entry name" value="MFS_trans_sf"/>
</dbReference>
<accession>W2RNL9</accession>
<evidence type="ECO:0000256" key="1">
    <source>
        <dbReference type="ARBA" id="ARBA00004141"/>
    </source>
</evidence>
<dbReference type="Pfam" id="PF07690">
    <property type="entry name" value="MFS_1"/>
    <property type="match status" value="1"/>
</dbReference>
<dbReference type="InterPro" id="IPR011701">
    <property type="entry name" value="MFS"/>
</dbReference>
<protein>
    <recommendedName>
        <fullName evidence="5">Major facilitator superfamily (MFS) profile domain-containing protein</fullName>
    </recommendedName>
</protein>
<feature type="transmembrane region" description="Helical" evidence="4">
    <location>
        <begin position="307"/>
        <end position="327"/>
    </location>
</feature>
<keyword evidence="4" id="KW-0812">Transmembrane</keyword>
<gene>
    <name evidence="6" type="ORF">HMPREF1541_07523</name>
</gene>
<evidence type="ECO:0000313" key="6">
    <source>
        <dbReference type="EMBL" id="ETN37900.1"/>
    </source>
</evidence>
<feature type="transmembrane region" description="Helical" evidence="4">
    <location>
        <begin position="170"/>
        <end position="193"/>
    </location>
</feature>
<dbReference type="PANTHER" id="PTHR11360">
    <property type="entry name" value="MONOCARBOXYLATE TRANSPORTER"/>
    <property type="match status" value="1"/>
</dbReference>
<keyword evidence="4" id="KW-0472">Membrane</keyword>